<evidence type="ECO:0000313" key="1">
    <source>
        <dbReference type="EMBL" id="EEF26542.1"/>
    </source>
</evidence>
<accession>B9TC69</accession>
<sequence>MTMNPPDTEGSRTWKTVQWPLDRCKRIPALVITHIFAAKPGNLAHVVSHVQARWPASDRRMIGRGSIWRSRGANSRTPGCAAASPPCWKRFGRAWGRRSRSRVKTGLRPRLPTGFCQTTA</sequence>
<dbReference type="InParanoid" id="B9TC69"/>
<keyword evidence="2" id="KW-1185">Reference proteome</keyword>
<organism evidence="1 2">
    <name type="scientific">Ricinus communis</name>
    <name type="common">Castor bean</name>
    <dbReference type="NCBI Taxonomy" id="3988"/>
    <lineage>
        <taxon>Eukaryota</taxon>
        <taxon>Viridiplantae</taxon>
        <taxon>Streptophyta</taxon>
        <taxon>Embryophyta</taxon>
        <taxon>Tracheophyta</taxon>
        <taxon>Spermatophyta</taxon>
        <taxon>Magnoliopsida</taxon>
        <taxon>eudicotyledons</taxon>
        <taxon>Gunneridae</taxon>
        <taxon>Pentapetalae</taxon>
        <taxon>rosids</taxon>
        <taxon>fabids</taxon>
        <taxon>Malpighiales</taxon>
        <taxon>Euphorbiaceae</taxon>
        <taxon>Acalyphoideae</taxon>
        <taxon>Acalypheae</taxon>
        <taxon>Ricinus</taxon>
    </lineage>
</organism>
<protein>
    <submittedName>
        <fullName evidence="1">Uncharacterized protein</fullName>
    </submittedName>
</protein>
<name>B9TC69_RICCO</name>
<dbReference type="Proteomes" id="UP000008311">
    <property type="component" value="Unassembled WGS sequence"/>
</dbReference>
<gene>
    <name evidence="1" type="ORF">RCOM_0346220</name>
</gene>
<evidence type="ECO:0000313" key="2">
    <source>
        <dbReference type="Proteomes" id="UP000008311"/>
    </source>
</evidence>
<dbReference type="EMBL" id="EQ977061">
    <property type="protein sequence ID" value="EEF26542.1"/>
    <property type="molecule type" value="Genomic_DNA"/>
</dbReference>
<reference evidence="2" key="1">
    <citation type="journal article" date="2010" name="Nat. Biotechnol.">
        <title>Draft genome sequence of the oilseed species Ricinus communis.</title>
        <authorList>
            <person name="Chan A.P."/>
            <person name="Crabtree J."/>
            <person name="Zhao Q."/>
            <person name="Lorenzi H."/>
            <person name="Orvis J."/>
            <person name="Puiu D."/>
            <person name="Melake-Berhan A."/>
            <person name="Jones K.M."/>
            <person name="Redman J."/>
            <person name="Chen G."/>
            <person name="Cahoon E.B."/>
            <person name="Gedil M."/>
            <person name="Stanke M."/>
            <person name="Haas B.J."/>
            <person name="Wortman J.R."/>
            <person name="Fraser-Liggett C.M."/>
            <person name="Ravel J."/>
            <person name="Rabinowicz P.D."/>
        </authorList>
    </citation>
    <scope>NUCLEOTIDE SEQUENCE [LARGE SCALE GENOMIC DNA]</scope>
    <source>
        <strain evidence="2">cv. Hale</strain>
    </source>
</reference>
<dbReference type="AlphaFoldDB" id="B9TC69"/>
<proteinExistence type="predicted"/>